<evidence type="ECO:0000313" key="2">
    <source>
        <dbReference type="Proteomes" id="UP000712157"/>
    </source>
</evidence>
<dbReference type="PANTHER" id="PTHR10000:SF25">
    <property type="entry name" value="PHOSPHATASE YKRA-RELATED"/>
    <property type="match status" value="1"/>
</dbReference>
<accession>A0A949JXJ9</accession>
<organism evidence="1 2">
    <name type="scientific">Diplocloster agilis</name>
    <dbReference type="NCBI Taxonomy" id="2850323"/>
    <lineage>
        <taxon>Bacteria</taxon>
        <taxon>Bacillati</taxon>
        <taxon>Bacillota</taxon>
        <taxon>Clostridia</taxon>
        <taxon>Lachnospirales</taxon>
        <taxon>Lachnospiraceae</taxon>
        <taxon>Diplocloster</taxon>
    </lineage>
</organism>
<dbReference type="NCBIfam" id="TIGR01484">
    <property type="entry name" value="HAD-SF-IIB"/>
    <property type="match status" value="1"/>
</dbReference>
<dbReference type="Pfam" id="PF08282">
    <property type="entry name" value="Hydrolase_3"/>
    <property type="match status" value="1"/>
</dbReference>
<name>A0A949JXJ9_9FIRM</name>
<dbReference type="SUPFAM" id="SSF56784">
    <property type="entry name" value="HAD-like"/>
    <property type="match status" value="1"/>
</dbReference>
<dbReference type="GO" id="GO:0016791">
    <property type="term" value="F:phosphatase activity"/>
    <property type="evidence" value="ECO:0007669"/>
    <property type="project" value="TreeGrafter"/>
</dbReference>
<keyword evidence="2" id="KW-1185">Reference proteome</keyword>
<dbReference type="NCBIfam" id="TIGR00099">
    <property type="entry name" value="Cof-subfamily"/>
    <property type="match status" value="1"/>
</dbReference>
<dbReference type="EMBL" id="JAHQCW010000010">
    <property type="protein sequence ID" value="MBU9736454.1"/>
    <property type="molecule type" value="Genomic_DNA"/>
</dbReference>
<dbReference type="SFLD" id="SFLDG01140">
    <property type="entry name" value="C2.B:_Phosphomannomutase_and_P"/>
    <property type="match status" value="1"/>
</dbReference>
<comment type="caution">
    <text evidence="1">The sequence shown here is derived from an EMBL/GenBank/DDBJ whole genome shotgun (WGS) entry which is preliminary data.</text>
</comment>
<keyword evidence="1" id="KW-0378">Hydrolase</keyword>
<dbReference type="Proteomes" id="UP000712157">
    <property type="component" value="Unassembled WGS sequence"/>
</dbReference>
<reference evidence="1" key="1">
    <citation type="submission" date="2021-06" db="EMBL/GenBank/DDBJ databases">
        <title>Description of novel taxa of the family Lachnospiraceae.</title>
        <authorList>
            <person name="Chaplin A.V."/>
            <person name="Sokolova S.R."/>
            <person name="Pikina A.P."/>
            <person name="Korzhanova M."/>
            <person name="Belova V."/>
            <person name="Korostin D."/>
            <person name="Efimov B.A."/>
        </authorList>
    </citation>
    <scope>NUCLEOTIDE SEQUENCE</scope>
    <source>
        <strain evidence="1">ASD5720</strain>
    </source>
</reference>
<dbReference type="PANTHER" id="PTHR10000">
    <property type="entry name" value="PHOSPHOSERINE PHOSPHATASE"/>
    <property type="match status" value="1"/>
</dbReference>
<dbReference type="InterPro" id="IPR023214">
    <property type="entry name" value="HAD_sf"/>
</dbReference>
<dbReference type="InterPro" id="IPR006379">
    <property type="entry name" value="HAD-SF_hydro_IIB"/>
</dbReference>
<dbReference type="InterPro" id="IPR000150">
    <property type="entry name" value="Cof"/>
</dbReference>
<protein>
    <submittedName>
        <fullName evidence="1">Cof-type HAD-IIB family hydrolase</fullName>
    </submittedName>
</protein>
<sequence>MERKIIFFDIDNTLYNSDVGVPESARRGIKLLRKNGHIPVICTGRTRAALFEEITDLAFEGMICGAGTYVEHKGEVIFNKIAEPDQLERLTALLDQAGAKYFLEGPRYLYYNAADTSAEYRRLGEQLGGSFKPVLRPIEKENTEFNKLIAIRQPQDRWESVEHLLAREYQLVCHNHSAFIEMVPAGHNKATGIQKLLEHLHMDRKDTYAFGDSNNDLEMLEYVQYGIAMGNAYPDVLKKARYRTDTIQEQGIYKGLKKFGLIAG</sequence>
<dbReference type="RefSeq" id="WP_238721306.1">
    <property type="nucleotide sequence ID" value="NZ_JAHQCW010000010.1"/>
</dbReference>
<dbReference type="PROSITE" id="PS01229">
    <property type="entry name" value="COF_2"/>
    <property type="match status" value="1"/>
</dbReference>
<dbReference type="GO" id="GO:0005829">
    <property type="term" value="C:cytosol"/>
    <property type="evidence" value="ECO:0007669"/>
    <property type="project" value="TreeGrafter"/>
</dbReference>
<proteinExistence type="predicted"/>
<dbReference type="InterPro" id="IPR036412">
    <property type="entry name" value="HAD-like_sf"/>
</dbReference>
<dbReference type="GO" id="GO:0000287">
    <property type="term" value="F:magnesium ion binding"/>
    <property type="evidence" value="ECO:0007669"/>
    <property type="project" value="TreeGrafter"/>
</dbReference>
<evidence type="ECO:0000313" key="1">
    <source>
        <dbReference type="EMBL" id="MBU9736454.1"/>
    </source>
</evidence>
<gene>
    <name evidence="1" type="ORF">KTH89_07890</name>
</gene>
<dbReference type="SFLD" id="SFLDS00003">
    <property type="entry name" value="Haloacid_Dehalogenase"/>
    <property type="match status" value="1"/>
</dbReference>
<dbReference type="Gene3D" id="3.30.1240.10">
    <property type="match status" value="1"/>
</dbReference>
<dbReference type="Gene3D" id="3.40.50.1000">
    <property type="entry name" value="HAD superfamily/HAD-like"/>
    <property type="match status" value="1"/>
</dbReference>
<dbReference type="AlphaFoldDB" id="A0A949JXJ9"/>